<dbReference type="RefSeq" id="WP_079653389.1">
    <property type="nucleotide sequence ID" value="NZ_LT670846.1"/>
</dbReference>
<dbReference type="CDD" id="cd14797">
    <property type="entry name" value="DUF302"/>
    <property type="match status" value="1"/>
</dbReference>
<proteinExistence type="predicted"/>
<dbReference type="InterPro" id="IPR035923">
    <property type="entry name" value="TT1751-like_sf"/>
</dbReference>
<dbReference type="SUPFAM" id="SSF103247">
    <property type="entry name" value="TT1751-like"/>
    <property type="match status" value="1"/>
</dbReference>
<evidence type="ECO:0000259" key="1">
    <source>
        <dbReference type="Pfam" id="PF03625"/>
    </source>
</evidence>
<dbReference type="Proteomes" id="UP000189810">
    <property type="component" value="Chromosome I"/>
</dbReference>
<dbReference type="STRING" id="381751.SAMN05444391_0191"/>
<feature type="domain" description="DUF302" evidence="1">
    <location>
        <begin position="34"/>
        <end position="95"/>
    </location>
</feature>
<dbReference type="PANTHER" id="PTHR38342">
    <property type="entry name" value="SLR5037 PROTEIN"/>
    <property type="match status" value="1"/>
</dbReference>
<accession>A0A1M6QDE2</accession>
<organism evidence="2 3">
    <name type="scientific">Thermocrinis minervae</name>
    <dbReference type="NCBI Taxonomy" id="381751"/>
    <lineage>
        <taxon>Bacteria</taxon>
        <taxon>Pseudomonadati</taxon>
        <taxon>Aquificota</taxon>
        <taxon>Aquificia</taxon>
        <taxon>Aquificales</taxon>
        <taxon>Aquificaceae</taxon>
        <taxon>Thermocrinis</taxon>
    </lineage>
</organism>
<reference evidence="2 3" key="1">
    <citation type="submission" date="2016-11" db="EMBL/GenBank/DDBJ databases">
        <authorList>
            <person name="Jaros S."/>
            <person name="Januszkiewicz K."/>
            <person name="Wedrychowicz H."/>
        </authorList>
    </citation>
    <scope>NUCLEOTIDE SEQUENCE [LARGE SCALE GENOMIC DNA]</scope>
    <source>
        <strain evidence="2 3">DSM 19557</strain>
    </source>
</reference>
<protein>
    <submittedName>
        <fullName evidence="2">Uncharacterized conserved protein, DUF302 family</fullName>
    </submittedName>
</protein>
<dbReference type="AlphaFoldDB" id="A0A1M6QDE2"/>
<name>A0A1M6QDE2_9AQUI</name>
<dbReference type="PIRSF" id="PIRSF021774">
    <property type="entry name" value="UCP021774"/>
    <property type="match status" value="1"/>
</dbReference>
<gene>
    <name evidence="2" type="ORF">SAMN05444391_0191</name>
</gene>
<dbReference type="InterPro" id="IPR005180">
    <property type="entry name" value="DUF302"/>
</dbReference>
<sequence>MLINLESTKSLEEIRQKIEEKAKEKGFGVMAVHEVSKILENKGVPINYSCVIVEVCSPRHASQVLSKNAYISTAMPCRIAIFDQGNKRIISTIDPVAMVEMYNEPELRGVAEEVSKLMKEIMEAGV</sequence>
<dbReference type="PANTHER" id="PTHR38342:SF1">
    <property type="entry name" value="SLR5037 PROTEIN"/>
    <property type="match status" value="1"/>
</dbReference>
<dbReference type="Gene3D" id="3.30.310.70">
    <property type="entry name" value="TT1751-like domain"/>
    <property type="match status" value="1"/>
</dbReference>
<dbReference type="Pfam" id="PF03625">
    <property type="entry name" value="DUF302"/>
    <property type="match status" value="1"/>
</dbReference>
<dbReference type="EMBL" id="LT670846">
    <property type="protein sequence ID" value="SHK18211.1"/>
    <property type="molecule type" value="Genomic_DNA"/>
</dbReference>
<dbReference type="OrthoDB" id="9791067at2"/>
<evidence type="ECO:0000313" key="3">
    <source>
        <dbReference type="Proteomes" id="UP000189810"/>
    </source>
</evidence>
<evidence type="ECO:0000313" key="2">
    <source>
        <dbReference type="EMBL" id="SHK18211.1"/>
    </source>
</evidence>
<keyword evidence="3" id="KW-1185">Reference proteome</keyword>
<dbReference type="InterPro" id="IPR016796">
    <property type="entry name" value="UCP021774"/>
</dbReference>